<organism evidence="2 3">
    <name type="scientific">Chitinophaga nivalis</name>
    <dbReference type="NCBI Taxonomy" id="2991709"/>
    <lineage>
        <taxon>Bacteria</taxon>
        <taxon>Pseudomonadati</taxon>
        <taxon>Bacteroidota</taxon>
        <taxon>Chitinophagia</taxon>
        <taxon>Chitinophagales</taxon>
        <taxon>Chitinophagaceae</taxon>
        <taxon>Chitinophaga</taxon>
    </lineage>
</organism>
<proteinExistence type="predicted"/>
<reference evidence="2 3" key="1">
    <citation type="submission" date="2022-10" db="EMBL/GenBank/DDBJ databases">
        <title>Chitinophaga nivalis PC15 sp. nov., isolated from Pyeongchang county, South Korea.</title>
        <authorList>
            <person name="Trinh H.N."/>
        </authorList>
    </citation>
    <scope>NUCLEOTIDE SEQUENCE [LARGE SCALE GENOMIC DNA]</scope>
    <source>
        <strain evidence="2 3">PC14</strain>
    </source>
</reference>
<feature type="domain" description="Ig-like" evidence="1">
    <location>
        <begin position="549"/>
        <end position="628"/>
    </location>
</feature>
<dbReference type="RefSeq" id="WP_264735106.1">
    <property type="nucleotide sequence ID" value="NZ_JAPDNR010000001.1"/>
</dbReference>
<feature type="domain" description="Ig-like" evidence="1">
    <location>
        <begin position="376"/>
        <end position="447"/>
    </location>
</feature>
<keyword evidence="3" id="KW-1185">Reference proteome</keyword>
<dbReference type="Pfam" id="PF19081">
    <property type="entry name" value="Ig_7"/>
    <property type="match status" value="3"/>
</dbReference>
<comment type="caution">
    <text evidence="2">The sequence shown here is derived from an EMBL/GenBank/DDBJ whole genome shotgun (WGS) entry which is preliminary data.</text>
</comment>
<protein>
    <recommendedName>
        <fullName evidence="1">Ig-like domain-containing protein</fullName>
    </recommendedName>
</protein>
<feature type="domain" description="Ig-like" evidence="1">
    <location>
        <begin position="192"/>
        <end position="269"/>
    </location>
</feature>
<evidence type="ECO:0000313" key="2">
    <source>
        <dbReference type="EMBL" id="MCW3488304.1"/>
    </source>
</evidence>
<accession>A0ABT3IX52</accession>
<dbReference type="Proteomes" id="UP001207742">
    <property type="component" value="Unassembled WGS sequence"/>
</dbReference>
<name>A0ABT3IX52_9BACT</name>
<sequence>MKTWLYLPESLLCPVTALCAAFLLFVSNSYGQAIYANKQVNAVTGVCLLCSISNPEYAVDSDLTNYSSFNAPVELLGASLSQTLIFPTTSGSGCDSLIIKVGSSYALNTDAFKNITVRTYNAYTPNNDSVSPAATQIRILPDNTQALLLFQPTRPFDRVKITYNAGVAALLGSFRVYYAYHTDGLPGPATIPASDTAICIGGSARLSPLRVPGTTYRWYDRATGGNLLTAAPNTYMLTVTPAVTTTYYVEAVLGTCISQRTPVKVTVHPKPANPVYNVPSETLCGDVSVRVENHRTDINYNVRIKYVAIKGTVYDTAYTVRNKDQFVVRDINYPTHVQAGITVQAVNAITGCKSDSVSASLMIGGHGELIETDADSVSICKGDSVTLHAFMPNNTVAIIKWYDAPVGGKLLFTGAYYKVSPAVTTTYYAIISFACDNADRLPVKVLVRKLPDPIYNVSQGFLCNPPRLTITNHQTGFNYRVKVAADYFSGKPFDTAYTVLNRNTIDIPPLVFYVPAQTRVYVQAVDPVSGCRSDSVRKTFTIGGHASYPSVGADSVKICKKESVTLHAFIPQETFTVFRWYTAPTGGTLLYTGDYYEVSPAVTTVYYVSAGFECEYPVRRPVKVIVNPCTPGGTATATDPATVTGNK</sequence>
<dbReference type="EMBL" id="JAPDNS010000002">
    <property type="protein sequence ID" value="MCW3488304.1"/>
    <property type="molecule type" value="Genomic_DNA"/>
</dbReference>
<dbReference type="InterPro" id="IPR044023">
    <property type="entry name" value="Ig_7"/>
</dbReference>
<evidence type="ECO:0000259" key="1">
    <source>
        <dbReference type="Pfam" id="PF19081"/>
    </source>
</evidence>
<gene>
    <name evidence="2" type="ORF">OL497_30705</name>
</gene>
<evidence type="ECO:0000313" key="3">
    <source>
        <dbReference type="Proteomes" id="UP001207742"/>
    </source>
</evidence>